<gene>
    <name evidence="4" type="ORF">E8A74_31145</name>
</gene>
<dbReference type="Gene3D" id="3.30.300.30">
    <property type="match status" value="1"/>
</dbReference>
<dbReference type="InterPro" id="IPR011957">
    <property type="entry name" value="Benz_CoA_lig"/>
</dbReference>
<dbReference type="InterPro" id="IPR025110">
    <property type="entry name" value="AMP-bd_C"/>
</dbReference>
<dbReference type="AlphaFoldDB" id="A0A4U1J367"/>
<dbReference type="Gene3D" id="2.30.38.10">
    <property type="entry name" value="Luciferase, Domain 3"/>
    <property type="match status" value="1"/>
</dbReference>
<name>A0A4U1J367_9BACT</name>
<dbReference type="Gene3D" id="3.40.50.12820">
    <property type="match status" value="1"/>
</dbReference>
<dbReference type="GO" id="GO:0005524">
    <property type="term" value="F:ATP binding"/>
    <property type="evidence" value="ECO:0007669"/>
    <property type="project" value="InterPro"/>
</dbReference>
<proteinExistence type="predicted"/>
<keyword evidence="1 4" id="KW-0436">Ligase</keyword>
<dbReference type="Pfam" id="PF00501">
    <property type="entry name" value="AMP-binding"/>
    <property type="match status" value="1"/>
</dbReference>
<reference evidence="4 5" key="1">
    <citation type="submission" date="2019-04" db="EMBL/GenBank/DDBJ databases">
        <authorList>
            <person name="Li Y."/>
            <person name="Wang J."/>
        </authorList>
    </citation>
    <scope>NUCLEOTIDE SEQUENCE [LARGE SCALE GENOMIC DNA]</scope>
    <source>
        <strain evidence="4 5">DSM 14668</strain>
    </source>
</reference>
<dbReference type="RefSeq" id="WP_136932750.1">
    <property type="nucleotide sequence ID" value="NZ_SSMQ01000039.1"/>
</dbReference>
<sequence>MSAPSPALSFPREYNAAGHFIDRHLAEGRGERIAVIDPEGAVTYAELAERVNRAGNALRGLGVRMEERVLVCLLDGRDFPTVFFGAMKIGAVPVPVNTLLQPDDYAYLLEDSRARVLVLSSLLYPKFASILEKARFVEHVVLVGGEGTSPGRHAHLGELLRAAAPTLAAAPTTPDDVAFWLYSSGSTGRPKGAVHLHSHLQQTAVLYGERVLGIQPDDVVFSAAKSFFAYGLGNGITFPFHVGATAVYQPARATPDTVMRVLREKRPTIFYGVPTLYASILADPKNSRETGSDRLRVCVSAGEALPKEIGETWFERFGAHILDGIGSTEMLHIFMSNRPGDVRYGTSGRPVAGYDVKLVDDAGEPVPDGEDGSLWVRGPSSCVSYWNQRQKSLDTFHGAWTRTGDRYVRDAEGYFTYAGRSDDMLKVSGIWVSPFEVESALTAHEAVLEAAVVGHTDEAKLIKPKAFVVLKRPDEASPALADALKDFVKGRLAPYKYPRWLEFVRELPKTATGKIQRFKLREG</sequence>
<feature type="domain" description="AMP-binding enzyme C-terminal" evidence="3">
    <location>
        <begin position="436"/>
        <end position="514"/>
    </location>
</feature>
<evidence type="ECO:0000259" key="2">
    <source>
        <dbReference type="Pfam" id="PF00501"/>
    </source>
</evidence>
<dbReference type="InterPro" id="IPR045851">
    <property type="entry name" value="AMP-bd_C_sf"/>
</dbReference>
<feature type="domain" description="AMP-dependent synthetase/ligase" evidence="2">
    <location>
        <begin position="26"/>
        <end position="386"/>
    </location>
</feature>
<dbReference type="GO" id="GO:0016405">
    <property type="term" value="F:CoA-ligase activity"/>
    <property type="evidence" value="ECO:0007669"/>
    <property type="project" value="InterPro"/>
</dbReference>
<dbReference type="GO" id="GO:0016878">
    <property type="term" value="F:acid-thiol ligase activity"/>
    <property type="evidence" value="ECO:0007669"/>
    <property type="project" value="TreeGrafter"/>
</dbReference>
<dbReference type="SUPFAM" id="SSF56801">
    <property type="entry name" value="Acetyl-CoA synthetase-like"/>
    <property type="match status" value="1"/>
</dbReference>
<dbReference type="EMBL" id="SSMQ01000039">
    <property type="protein sequence ID" value="TKD01552.1"/>
    <property type="molecule type" value="Genomic_DNA"/>
</dbReference>
<dbReference type="OrthoDB" id="9799237at2"/>
<dbReference type="PANTHER" id="PTHR43352:SF1">
    <property type="entry name" value="ANTHRANILATE--COA LIGASE"/>
    <property type="match status" value="1"/>
</dbReference>
<dbReference type="NCBIfam" id="TIGR02262">
    <property type="entry name" value="benz_CoA_lig"/>
    <property type="match status" value="1"/>
</dbReference>
<dbReference type="GO" id="GO:0044550">
    <property type="term" value="P:secondary metabolite biosynthetic process"/>
    <property type="evidence" value="ECO:0007669"/>
    <property type="project" value="TreeGrafter"/>
</dbReference>
<protein>
    <submittedName>
        <fullName evidence="4">Benzoate-CoA ligase family protein</fullName>
    </submittedName>
</protein>
<dbReference type="InterPro" id="IPR000873">
    <property type="entry name" value="AMP-dep_synth/lig_dom"/>
</dbReference>
<dbReference type="CDD" id="cd05959">
    <property type="entry name" value="BCL_4HBCL"/>
    <property type="match status" value="1"/>
</dbReference>
<comment type="caution">
    <text evidence="4">The sequence shown here is derived from an EMBL/GenBank/DDBJ whole genome shotgun (WGS) entry which is preliminary data.</text>
</comment>
<keyword evidence="5" id="KW-1185">Reference proteome</keyword>
<organism evidence="4 5">
    <name type="scientific">Polyangium fumosum</name>
    <dbReference type="NCBI Taxonomy" id="889272"/>
    <lineage>
        <taxon>Bacteria</taxon>
        <taxon>Pseudomonadati</taxon>
        <taxon>Myxococcota</taxon>
        <taxon>Polyangia</taxon>
        <taxon>Polyangiales</taxon>
        <taxon>Polyangiaceae</taxon>
        <taxon>Polyangium</taxon>
    </lineage>
</organism>
<evidence type="ECO:0000313" key="5">
    <source>
        <dbReference type="Proteomes" id="UP000309215"/>
    </source>
</evidence>
<evidence type="ECO:0000259" key="3">
    <source>
        <dbReference type="Pfam" id="PF13193"/>
    </source>
</evidence>
<evidence type="ECO:0000313" key="4">
    <source>
        <dbReference type="EMBL" id="TKD01552.1"/>
    </source>
</evidence>
<dbReference type="Pfam" id="PF13193">
    <property type="entry name" value="AMP-binding_C"/>
    <property type="match status" value="1"/>
</dbReference>
<accession>A0A4U1J367</accession>
<dbReference type="Gene3D" id="3.40.50.980">
    <property type="match status" value="1"/>
</dbReference>
<dbReference type="PANTHER" id="PTHR43352">
    <property type="entry name" value="ACETYL-COA SYNTHETASE"/>
    <property type="match status" value="1"/>
</dbReference>
<evidence type="ECO:0000256" key="1">
    <source>
        <dbReference type="ARBA" id="ARBA00022598"/>
    </source>
</evidence>
<dbReference type="Proteomes" id="UP000309215">
    <property type="component" value="Unassembled WGS sequence"/>
</dbReference>